<sequence>MKHSAAEPIEPTAVYDSTDTSRSDRLRSIAGRTVAYGLSVADALGRTAREGGSQLLSEARMLRSNPRGRTRAYQDNARWAVDKGREQLKSTLSGSDKAVDWTEEKLTDLLSGAQEQVSGRLEQTFISMQRGVATSAEKTRGFIRRSTAASEERDSAHPHVITTLDERPARDDAAR</sequence>
<evidence type="ECO:0000313" key="3">
    <source>
        <dbReference type="Proteomes" id="UP001589707"/>
    </source>
</evidence>
<accession>A0ABV5WY94</accession>
<evidence type="ECO:0008006" key="4">
    <source>
        <dbReference type="Google" id="ProtNLM"/>
    </source>
</evidence>
<keyword evidence="3" id="KW-1185">Reference proteome</keyword>
<proteinExistence type="predicted"/>
<evidence type="ECO:0000313" key="2">
    <source>
        <dbReference type="EMBL" id="MFB9775167.1"/>
    </source>
</evidence>
<feature type="region of interest" description="Disordered" evidence="1">
    <location>
        <begin position="1"/>
        <end position="22"/>
    </location>
</feature>
<organism evidence="2 3">
    <name type="scientific">Brevibacterium otitidis</name>
    <dbReference type="NCBI Taxonomy" id="53364"/>
    <lineage>
        <taxon>Bacteria</taxon>
        <taxon>Bacillati</taxon>
        <taxon>Actinomycetota</taxon>
        <taxon>Actinomycetes</taxon>
        <taxon>Micrococcales</taxon>
        <taxon>Brevibacteriaceae</taxon>
        <taxon>Brevibacterium</taxon>
    </lineage>
</organism>
<reference evidence="2 3" key="1">
    <citation type="submission" date="2024-09" db="EMBL/GenBank/DDBJ databases">
        <authorList>
            <person name="Sun Q."/>
            <person name="Mori K."/>
        </authorList>
    </citation>
    <scope>NUCLEOTIDE SEQUENCE [LARGE SCALE GENOMIC DNA]</scope>
    <source>
        <strain evidence="2 3">JCM 11683</strain>
    </source>
</reference>
<comment type="caution">
    <text evidence="2">The sequence shown here is derived from an EMBL/GenBank/DDBJ whole genome shotgun (WGS) entry which is preliminary data.</text>
</comment>
<dbReference type="EMBL" id="JBHMAU010000018">
    <property type="protein sequence ID" value="MFB9775167.1"/>
    <property type="molecule type" value="Genomic_DNA"/>
</dbReference>
<dbReference type="Proteomes" id="UP001589707">
    <property type="component" value="Unassembled WGS sequence"/>
</dbReference>
<evidence type="ECO:0000256" key="1">
    <source>
        <dbReference type="SAM" id="MobiDB-lite"/>
    </source>
</evidence>
<feature type="compositionally biased region" description="Basic and acidic residues" evidence="1">
    <location>
        <begin position="164"/>
        <end position="175"/>
    </location>
</feature>
<dbReference type="RefSeq" id="WP_376838049.1">
    <property type="nucleotide sequence ID" value="NZ_JBHMAU010000018.1"/>
</dbReference>
<feature type="region of interest" description="Disordered" evidence="1">
    <location>
        <begin position="135"/>
        <end position="175"/>
    </location>
</feature>
<name>A0ABV5WY94_9MICO</name>
<protein>
    <recommendedName>
        <fullName evidence="4">Phasin family protein</fullName>
    </recommendedName>
</protein>
<gene>
    <name evidence="2" type="ORF">ACFFN1_01850</name>
</gene>